<keyword evidence="2" id="KW-0812">Transmembrane</keyword>
<keyword evidence="7" id="KW-1185">Reference proteome</keyword>
<dbReference type="Gene3D" id="2.40.160.50">
    <property type="entry name" value="membrane protein fhac: a member of the omp85/tpsb transporter family"/>
    <property type="match status" value="1"/>
</dbReference>
<dbReference type="Gene3D" id="3.10.20.310">
    <property type="entry name" value="membrane protein fhac"/>
    <property type="match status" value="1"/>
</dbReference>
<keyword evidence="3" id="KW-0998">Cell outer membrane</keyword>
<feature type="domain" description="Polypeptide-transport-associated ShlB-type" evidence="5">
    <location>
        <begin position="17"/>
        <end position="90"/>
    </location>
</feature>
<dbReference type="RefSeq" id="WP_211858608.1">
    <property type="nucleotide sequence ID" value="NZ_JAAGBB010000141.1"/>
</dbReference>
<dbReference type="Pfam" id="PF03865">
    <property type="entry name" value="ShlB"/>
    <property type="match status" value="1"/>
</dbReference>
<feature type="non-terminal residue" evidence="6">
    <location>
        <position position="481"/>
    </location>
</feature>
<feature type="domain" description="Haemolysin activator HlyB C-terminal" evidence="4">
    <location>
        <begin position="156"/>
        <end position="480"/>
    </location>
</feature>
<dbReference type="Proteomes" id="UP001196870">
    <property type="component" value="Unassembled WGS sequence"/>
</dbReference>
<dbReference type="InterPro" id="IPR005565">
    <property type="entry name" value="Hemolysn_activator_HlyB_C"/>
</dbReference>
<dbReference type="InterPro" id="IPR051544">
    <property type="entry name" value="TPS_OM_transporter"/>
</dbReference>
<feature type="non-terminal residue" evidence="6">
    <location>
        <position position="1"/>
    </location>
</feature>
<evidence type="ECO:0000313" key="6">
    <source>
        <dbReference type="EMBL" id="MBR0669519.1"/>
    </source>
</evidence>
<protein>
    <submittedName>
        <fullName evidence="6">ShlB/FhaC/HecB family hemolysin secretion/activation protein</fullName>
    </submittedName>
</protein>
<name>A0ABS5FAD8_9PROT</name>
<sequence length="481" mass="51282">TPAAPGIPPAALGGNVAIRRAVVEGATAFPAEELLARGGAPLTGPAVPVANLEAARAAILGLYREQGYVFTTVDAVVDRDGTLRLVVGEGHIIDVQLDGDIGPAGTQLLRFLNHLKDQRPLDVARLERWLLIAQDMPGITLRTVLRPAGTAPGALILVARVSRRPVTGYLTADNRAFRLTGPEQALGVLQLNSFTEFGERTELSLFYGTHDTQLFGQVASEFYVGDSGLKMRLYAGRGRARPSGVLRAIGYEGETTVAGISASYPLLRRRTHSLNLTAAFDAIDSEINVDGATGQVRLSHDAVRVFRVGAEAAAYDLLLGDSRPASNTLLLRLSQGVDAFGATARGNLDAGRAGADPGFTAIAFDLTRTQTLFSPWEGATLALQGTVAGQWSNDVLPLSEKFFLGGGRLGRGFYAGEISGDRAIAASLELQLGTSFERTIFGESFTFAPVAYAFYDWGRTYENQSIDPDRRISSYGIGIRV</sequence>
<keyword evidence="1" id="KW-0472">Membrane</keyword>
<dbReference type="InterPro" id="IPR013686">
    <property type="entry name" value="Polypept-transport_assoc_ShlB"/>
</dbReference>
<keyword evidence="1" id="KW-1134">Transmembrane beta strand</keyword>
<proteinExistence type="predicted"/>
<organism evidence="6 7">
    <name type="scientific">Plastoroseomonas hellenica</name>
    <dbReference type="NCBI Taxonomy" id="2687306"/>
    <lineage>
        <taxon>Bacteria</taxon>
        <taxon>Pseudomonadati</taxon>
        <taxon>Pseudomonadota</taxon>
        <taxon>Alphaproteobacteria</taxon>
        <taxon>Acetobacterales</taxon>
        <taxon>Acetobacteraceae</taxon>
        <taxon>Plastoroseomonas</taxon>
    </lineage>
</organism>
<dbReference type="Pfam" id="PF08479">
    <property type="entry name" value="POTRA_2"/>
    <property type="match status" value="1"/>
</dbReference>
<dbReference type="EMBL" id="JAAGBB010000141">
    <property type="protein sequence ID" value="MBR0669519.1"/>
    <property type="molecule type" value="Genomic_DNA"/>
</dbReference>
<evidence type="ECO:0000259" key="5">
    <source>
        <dbReference type="Pfam" id="PF08479"/>
    </source>
</evidence>
<evidence type="ECO:0000259" key="4">
    <source>
        <dbReference type="Pfam" id="PF03865"/>
    </source>
</evidence>
<dbReference type="PANTHER" id="PTHR34597">
    <property type="entry name" value="SLR1661 PROTEIN"/>
    <property type="match status" value="1"/>
</dbReference>
<reference evidence="7" key="1">
    <citation type="journal article" date="2021" name="Syst. Appl. Microbiol.">
        <title>Roseomonas hellenica sp. nov., isolated from roots of wild-growing Alkanna tinctoria.</title>
        <authorList>
            <person name="Rat A."/>
            <person name="Naranjo H.D."/>
            <person name="Lebbe L."/>
            <person name="Cnockaert M."/>
            <person name="Krigas N."/>
            <person name="Grigoriadou K."/>
            <person name="Maloupa E."/>
            <person name="Willems A."/>
        </authorList>
    </citation>
    <scope>NUCLEOTIDE SEQUENCE [LARGE SCALE GENOMIC DNA]</scope>
    <source>
        <strain evidence="7">LMG 31523</strain>
    </source>
</reference>
<comment type="caution">
    <text evidence="6">The sequence shown here is derived from an EMBL/GenBank/DDBJ whole genome shotgun (WGS) entry which is preliminary data.</text>
</comment>
<evidence type="ECO:0000256" key="3">
    <source>
        <dbReference type="ARBA" id="ARBA00023237"/>
    </source>
</evidence>
<evidence type="ECO:0000256" key="1">
    <source>
        <dbReference type="ARBA" id="ARBA00022452"/>
    </source>
</evidence>
<gene>
    <name evidence="6" type="ORF">GXW71_34585</name>
</gene>
<accession>A0ABS5FAD8</accession>
<evidence type="ECO:0000256" key="2">
    <source>
        <dbReference type="ARBA" id="ARBA00022692"/>
    </source>
</evidence>
<evidence type="ECO:0000313" key="7">
    <source>
        <dbReference type="Proteomes" id="UP001196870"/>
    </source>
</evidence>
<dbReference type="PANTHER" id="PTHR34597:SF6">
    <property type="entry name" value="BLR6126 PROTEIN"/>
    <property type="match status" value="1"/>
</dbReference>